<keyword evidence="4" id="KW-1185">Reference proteome</keyword>
<dbReference type="InterPro" id="IPR002925">
    <property type="entry name" value="Dienelactn_hydro"/>
</dbReference>
<dbReference type="EMBL" id="LMTZ01000042">
    <property type="protein sequence ID" value="KST68926.1"/>
    <property type="molecule type" value="Genomic_DNA"/>
</dbReference>
<sequence>MFPTYLLSLSKDELSKQYTKRLPCSILFQPTCPTQGSQKPAIIYLHSWNSYPYSQKAYLLGSALANQGYTFLSLGMHRRGVEGQMRAIPDDDIEDIKRGVEYLSSHGCSEIIIIGEEIGALTGIRYQCKTQDVCIKGIVLIYPLPDLANWLENTIGEDRYKALEQQSEREIIKGSEEEKWVDLTVNSPNGKELLIYQSFDSWVSWWSRSADTKISGFLKNIQIPFLILQKRGMELEEIETSISASKVLDVEDNKQFAQIIDLWVSELELPNVEGFQLVTSDVSKPSEMVTVQTSDGSSLVGFLWEKDCNQENQTVVLHVRGKTGTPITEPLFTKLAEVYNQNDISALVIEMRRSGYGGSMTATASMDIDDIDAFVKLLCQRGYTRIVLSGQSLGSNSIMRYQAQRHHPNVIGLVHMAPTRDAAEWLEAHIGSEIYNCLVLEAKKAREEGRGDRGLVGKPPYEWMLSPHRPNSWISWWAPEADTANLKTIAEIDIPILLLCGSKDFFNDRDRLNQLKKAAVRSPVTDIIWYEGCGHNFANFEQKTAEDIVYWLNKI</sequence>
<dbReference type="Pfam" id="PF08538">
    <property type="entry name" value="DUF1749"/>
    <property type="match status" value="1"/>
</dbReference>
<dbReference type="OrthoDB" id="267912at2"/>
<reference evidence="3 4" key="1">
    <citation type="journal article" date="2015" name="Genome Announc.">
        <title>Draft Genome of the Euendolithic (true boring) Cyanobacterium Mastigocoleus testarum strain BC008.</title>
        <authorList>
            <person name="Guida B.S."/>
            <person name="Garcia-Pichel F."/>
        </authorList>
    </citation>
    <scope>NUCLEOTIDE SEQUENCE [LARGE SCALE GENOMIC DNA]</scope>
    <source>
        <strain evidence="3 4">BC008</strain>
    </source>
</reference>
<protein>
    <recommendedName>
        <fullName evidence="1">Dienelactone hydrolase domain-containing protein</fullName>
    </recommendedName>
</protein>
<dbReference type="InterPro" id="IPR029058">
    <property type="entry name" value="AB_hydrolase_fold"/>
</dbReference>
<evidence type="ECO:0000313" key="2">
    <source>
        <dbReference type="EMBL" id="KST68926.1"/>
    </source>
</evidence>
<proteinExistence type="predicted"/>
<dbReference type="GO" id="GO:0016787">
    <property type="term" value="F:hydrolase activity"/>
    <property type="evidence" value="ECO:0007669"/>
    <property type="project" value="InterPro"/>
</dbReference>
<dbReference type="SUPFAM" id="SSF53474">
    <property type="entry name" value="alpha/beta-Hydrolases"/>
    <property type="match status" value="2"/>
</dbReference>
<gene>
    <name evidence="2" type="ORF">BC008_02295</name>
    <name evidence="3" type="ORF">BC008_02710</name>
</gene>
<evidence type="ECO:0000259" key="1">
    <source>
        <dbReference type="Pfam" id="PF01738"/>
    </source>
</evidence>
<comment type="caution">
    <text evidence="3">The sequence shown here is derived from an EMBL/GenBank/DDBJ whole genome shotgun (WGS) entry which is preliminary data.</text>
</comment>
<dbReference type="AlphaFoldDB" id="A0A0V7ZWK2"/>
<dbReference type="Proteomes" id="UP000053372">
    <property type="component" value="Unassembled WGS sequence"/>
</dbReference>
<dbReference type="PANTHER" id="PTHR12277:SF81">
    <property type="entry name" value="PROTEIN ABHD13"/>
    <property type="match status" value="1"/>
</dbReference>
<dbReference type="PANTHER" id="PTHR12277">
    <property type="entry name" value="ALPHA/BETA HYDROLASE DOMAIN-CONTAINING PROTEIN"/>
    <property type="match status" value="1"/>
</dbReference>
<dbReference type="EMBL" id="LMTZ01000038">
    <property type="protein sequence ID" value="KST68995.1"/>
    <property type="molecule type" value="Genomic_DNA"/>
</dbReference>
<accession>A0A0V7ZWK2</accession>
<evidence type="ECO:0000313" key="3">
    <source>
        <dbReference type="EMBL" id="KST68995.1"/>
    </source>
</evidence>
<name>A0A0V7ZWK2_9CYAN</name>
<organism evidence="3 4">
    <name type="scientific">Mastigocoleus testarum BC008</name>
    <dbReference type="NCBI Taxonomy" id="371196"/>
    <lineage>
        <taxon>Bacteria</taxon>
        <taxon>Bacillati</taxon>
        <taxon>Cyanobacteriota</taxon>
        <taxon>Cyanophyceae</taxon>
        <taxon>Nostocales</taxon>
        <taxon>Hapalosiphonaceae</taxon>
        <taxon>Mastigocoleus</taxon>
    </lineage>
</organism>
<evidence type="ECO:0000313" key="4">
    <source>
        <dbReference type="Proteomes" id="UP000053372"/>
    </source>
</evidence>
<dbReference type="InterPro" id="IPR013744">
    <property type="entry name" value="SidJ"/>
</dbReference>
<dbReference type="Gene3D" id="3.40.50.1820">
    <property type="entry name" value="alpha/beta hydrolase"/>
    <property type="match status" value="2"/>
</dbReference>
<dbReference type="Pfam" id="PF01738">
    <property type="entry name" value="DLH"/>
    <property type="match status" value="1"/>
</dbReference>
<feature type="domain" description="Dienelactone hydrolase" evidence="1">
    <location>
        <begin position="484"/>
        <end position="543"/>
    </location>
</feature>
<dbReference type="RefSeq" id="WP_027843322.1">
    <property type="nucleotide sequence ID" value="NZ_LMTZ01000038.1"/>
</dbReference>